<evidence type="ECO:0000313" key="3">
    <source>
        <dbReference type="Proteomes" id="UP000235672"/>
    </source>
</evidence>
<accession>A0A2J6QH71</accession>
<proteinExistence type="predicted"/>
<feature type="compositionally biased region" description="Polar residues" evidence="1">
    <location>
        <begin position="39"/>
        <end position="50"/>
    </location>
</feature>
<gene>
    <name evidence="2" type="ORF">NA56DRAFT_641907</name>
</gene>
<protein>
    <submittedName>
        <fullName evidence="2">Uncharacterized protein</fullName>
    </submittedName>
</protein>
<name>A0A2J6QH71_9HELO</name>
<reference evidence="2 3" key="1">
    <citation type="submission" date="2016-05" db="EMBL/GenBank/DDBJ databases">
        <title>A degradative enzymes factory behind the ericoid mycorrhizal symbiosis.</title>
        <authorList>
            <consortium name="DOE Joint Genome Institute"/>
            <person name="Martino E."/>
            <person name="Morin E."/>
            <person name="Grelet G."/>
            <person name="Kuo A."/>
            <person name="Kohler A."/>
            <person name="Daghino S."/>
            <person name="Barry K."/>
            <person name="Choi C."/>
            <person name="Cichocki N."/>
            <person name="Clum A."/>
            <person name="Copeland A."/>
            <person name="Hainaut M."/>
            <person name="Haridas S."/>
            <person name="Labutti K."/>
            <person name="Lindquist E."/>
            <person name="Lipzen A."/>
            <person name="Khouja H.-R."/>
            <person name="Murat C."/>
            <person name="Ohm R."/>
            <person name="Olson A."/>
            <person name="Spatafora J."/>
            <person name="Veneault-Fourrey C."/>
            <person name="Henrissat B."/>
            <person name="Grigoriev I."/>
            <person name="Martin F."/>
            <person name="Perotto S."/>
        </authorList>
    </citation>
    <scope>NUCLEOTIDE SEQUENCE [LARGE SCALE GENOMIC DNA]</scope>
    <source>
        <strain evidence="2 3">UAMH 7357</strain>
    </source>
</reference>
<feature type="compositionally biased region" description="Low complexity" evidence="1">
    <location>
        <begin position="62"/>
        <end position="75"/>
    </location>
</feature>
<evidence type="ECO:0000256" key="1">
    <source>
        <dbReference type="SAM" id="MobiDB-lite"/>
    </source>
</evidence>
<dbReference type="OrthoDB" id="3565085at2759"/>
<keyword evidence="3" id="KW-1185">Reference proteome</keyword>
<dbReference type="AlphaFoldDB" id="A0A2J6QH71"/>
<feature type="region of interest" description="Disordered" evidence="1">
    <location>
        <begin position="39"/>
        <end position="129"/>
    </location>
</feature>
<dbReference type="Proteomes" id="UP000235672">
    <property type="component" value="Unassembled WGS sequence"/>
</dbReference>
<sequence>MGLIKTAIVTGGGIYAVDKIAKASLNRNDNQAQQHTCQRCGYTNGSNQSPGWVPGPASRGPQNDYYYGDYQDQRQFNSSSDDQRGFLPSNQQRASFPPSDVEEGKRYLDGQYQQVHEGTATPPPYNQKK</sequence>
<organism evidence="2 3">
    <name type="scientific">Hyaloscypha hepaticicola</name>
    <dbReference type="NCBI Taxonomy" id="2082293"/>
    <lineage>
        <taxon>Eukaryota</taxon>
        <taxon>Fungi</taxon>
        <taxon>Dikarya</taxon>
        <taxon>Ascomycota</taxon>
        <taxon>Pezizomycotina</taxon>
        <taxon>Leotiomycetes</taxon>
        <taxon>Helotiales</taxon>
        <taxon>Hyaloscyphaceae</taxon>
        <taxon>Hyaloscypha</taxon>
    </lineage>
</organism>
<dbReference type="EMBL" id="KZ613469">
    <property type="protein sequence ID" value="PMD25605.1"/>
    <property type="molecule type" value="Genomic_DNA"/>
</dbReference>
<evidence type="ECO:0000313" key="2">
    <source>
        <dbReference type="EMBL" id="PMD25605.1"/>
    </source>
</evidence>